<evidence type="ECO:0000313" key="1">
    <source>
        <dbReference type="EMBL" id="RAW27673.1"/>
    </source>
</evidence>
<dbReference type="PANTHER" id="PTHR11439">
    <property type="entry name" value="GAG-POL-RELATED RETROTRANSPOSON"/>
    <property type="match status" value="1"/>
</dbReference>
<dbReference type="PANTHER" id="PTHR11439:SF440">
    <property type="entry name" value="INTEGRASE CATALYTIC DOMAIN-CONTAINING PROTEIN"/>
    <property type="match status" value="1"/>
</dbReference>
<proteinExistence type="predicted"/>
<name>A0A329RSM9_9STRA</name>
<accession>A0A329RSM9</accession>
<evidence type="ECO:0000313" key="2">
    <source>
        <dbReference type="Proteomes" id="UP000251314"/>
    </source>
</evidence>
<dbReference type="OrthoDB" id="113257at2759"/>
<dbReference type="CDD" id="cd09272">
    <property type="entry name" value="RNase_HI_RT_Ty1"/>
    <property type="match status" value="1"/>
</dbReference>
<dbReference type="STRING" id="29920.A0A329RSM9"/>
<gene>
    <name evidence="1" type="ORF">PC110_g15942</name>
</gene>
<keyword evidence="2" id="KW-1185">Reference proteome</keyword>
<reference evidence="1 2" key="1">
    <citation type="submission" date="2018-01" db="EMBL/GenBank/DDBJ databases">
        <title>Draft genome of the strawberry crown rot pathogen Phytophthora cactorum.</title>
        <authorList>
            <person name="Armitage A.D."/>
            <person name="Lysoe E."/>
            <person name="Nellist C.F."/>
            <person name="Harrison R.J."/>
            <person name="Brurberg M.B."/>
        </authorList>
    </citation>
    <scope>NUCLEOTIDE SEQUENCE [LARGE SCALE GENOMIC DNA]</scope>
    <source>
        <strain evidence="1 2">10300</strain>
    </source>
</reference>
<protein>
    <submittedName>
        <fullName evidence="1">Uncharacterized protein</fullName>
    </submittedName>
</protein>
<dbReference type="VEuPathDB" id="FungiDB:PC110_g15942"/>
<organism evidence="1 2">
    <name type="scientific">Phytophthora cactorum</name>
    <dbReference type="NCBI Taxonomy" id="29920"/>
    <lineage>
        <taxon>Eukaryota</taxon>
        <taxon>Sar</taxon>
        <taxon>Stramenopiles</taxon>
        <taxon>Oomycota</taxon>
        <taxon>Peronosporomycetes</taxon>
        <taxon>Peronosporales</taxon>
        <taxon>Peronosporaceae</taxon>
        <taxon>Phytophthora</taxon>
    </lineage>
</organism>
<comment type="caution">
    <text evidence="1">The sequence shown here is derived from an EMBL/GenBank/DDBJ whole genome shotgun (WGS) entry which is preliminary data.</text>
</comment>
<sequence length="165" mass="17971">MGGDSSVRRELEVIDYSDADFAADKLDRKSVTGGFITMDAMAVGWTCKKQGGVALSTMEAEYTAASMIGQEILGIRGLLGELEVACVQPVEIRVDNQAALTQIEGEKASSKAKPIYVRIKFVVHYTKKGVLKPQYWKSGCTPADVFTKVLAAPRIDKLRTFVGLH</sequence>
<dbReference type="AlphaFoldDB" id="A0A329RSM9"/>
<dbReference type="Proteomes" id="UP000251314">
    <property type="component" value="Unassembled WGS sequence"/>
</dbReference>
<dbReference type="EMBL" id="MJFZ01000546">
    <property type="protein sequence ID" value="RAW27673.1"/>
    <property type="molecule type" value="Genomic_DNA"/>
</dbReference>